<evidence type="ECO:0000256" key="1">
    <source>
        <dbReference type="ARBA" id="ARBA00023015"/>
    </source>
</evidence>
<dbReference type="SUPFAM" id="SSF46785">
    <property type="entry name" value="Winged helix' DNA-binding domain"/>
    <property type="match status" value="1"/>
</dbReference>
<evidence type="ECO:0000256" key="3">
    <source>
        <dbReference type="ARBA" id="ARBA00023163"/>
    </source>
</evidence>
<dbReference type="PANTHER" id="PTHR33154">
    <property type="entry name" value="TRANSCRIPTIONAL REGULATOR, ARSR FAMILY"/>
    <property type="match status" value="1"/>
</dbReference>
<dbReference type="CDD" id="cd00090">
    <property type="entry name" value="HTH_ARSR"/>
    <property type="match status" value="1"/>
</dbReference>
<dbReference type="STRING" id="58114.SAMN05216270_111166"/>
<reference evidence="6" key="1">
    <citation type="submission" date="2016-10" db="EMBL/GenBank/DDBJ databases">
        <authorList>
            <person name="Varghese N."/>
            <person name="Submissions S."/>
        </authorList>
    </citation>
    <scope>NUCLEOTIDE SEQUENCE [LARGE SCALE GENOMIC DNA]</scope>
    <source>
        <strain evidence="6">CGMCC 4.3516</strain>
    </source>
</reference>
<evidence type="ECO:0000256" key="2">
    <source>
        <dbReference type="ARBA" id="ARBA00023125"/>
    </source>
</evidence>
<dbReference type="GO" id="GO:0003700">
    <property type="term" value="F:DNA-binding transcription factor activity"/>
    <property type="evidence" value="ECO:0007669"/>
    <property type="project" value="InterPro"/>
</dbReference>
<dbReference type="InterPro" id="IPR051081">
    <property type="entry name" value="HTH_MetalResp_TranReg"/>
</dbReference>
<name>A0A1G6ZUF9_9ACTN</name>
<keyword evidence="1" id="KW-0805">Transcription regulation</keyword>
<dbReference type="PANTHER" id="PTHR33154:SF33">
    <property type="entry name" value="TRANSCRIPTIONAL REPRESSOR SDPR"/>
    <property type="match status" value="1"/>
</dbReference>
<evidence type="ECO:0000313" key="6">
    <source>
        <dbReference type="Proteomes" id="UP000198949"/>
    </source>
</evidence>
<dbReference type="SMART" id="SM00418">
    <property type="entry name" value="HTH_ARSR"/>
    <property type="match status" value="1"/>
</dbReference>
<sequence length="181" mass="20306">MSEAPVEHSSAALKALSNPLRRKILHHLGVHGPGNSTTIGQAVGESTGTTSYHLRLLAEAGLIAEVRERAKGRERWWRLVRADRRMPDPSTLSDEDRTTAETLQQAQFDEDVDLVRAAFLGEPREWTQGSRGGGHMTAEELREFHEEYIKLLRRFTHGPEDAPPGSRPVIVRWYAAPDPRV</sequence>
<protein>
    <submittedName>
        <fullName evidence="5">Helix-turn-helix domain-containing protein</fullName>
    </submittedName>
</protein>
<dbReference type="RefSeq" id="WP_091038405.1">
    <property type="nucleotide sequence ID" value="NZ_FNAD01000011.1"/>
</dbReference>
<dbReference type="Gene3D" id="1.10.10.10">
    <property type="entry name" value="Winged helix-like DNA-binding domain superfamily/Winged helix DNA-binding domain"/>
    <property type="match status" value="1"/>
</dbReference>
<dbReference type="Pfam" id="PF12840">
    <property type="entry name" value="HTH_20"/>
    <property type="match status" value="1"/>
</dbReference>
<dbReference type="PROSITE" id="PS50987">
    <property type="entry name" value="HTH_ARSR_2"/>
    <property type="match status" value="1"/>
</dbReference>
<dbReference type="AlphaFoldDB" id="A0A1G6ZUF9"/>
<dbReference type="OrthoDB" id="7945987at2"/>
<dbReference type="EMBL" id="FNAD01000011">
    <property type="protein sequence ID" value="SDE05236.1"/>
    <property type="molecule type" value="Genomic_DNA"/>
</dbReference>
<dbReference type="InterPro" id="IPR001845">
    <property type="entry name" value="HTH_ArsR_DNA-bd_dom"/>
</dbReference>
<keyword evidence="2" id="KW-0238">DNA-binding</keyword>
<accession>A0A1G6ZUF9</accession>
<feature type="domain" description="HTH arsR-type" evidence="4">
    <location>
        <begin position="1"/>
        <end position="99"/>
    </location>
</feature>
<keyword evidence="3" id="KW-0804">Transcription</keyword>
<organism evidence="5 6">
    <name type="scientific">Glycomyces harbinensis</name>
    <dbReference type="NCBI Taxonomy" id="58114"/>
    <lineage>
        <taxon>Bacteria</taxon>
        <taxon>Bacillati</taxon>
        <taxon>Actinomycetota</taxon>
        <taxon>Actinomycetes</taxon>
        <taxon>Glycomycetales</taxon>
        <taxon>Glycomycetaceae</taxon>
        <taxon>Glycomyces</taxon>
    </lineage>
</organism>
<proteinExistence type="predicted"/>
<evidence type="ECO:0000313" key="5">
    <source>
        <dbReference type="EMBL" id="SDE05236.1"/>
    </source>
</evidence>
<dbReference type="InterPro" id="IPR036388">
    <property type="entry name" value="WH-like_DNA-bd_sf"/>
</dbReference>
<gene>
    <name evidence="5" type="ORF">SAMN05216270_111166</name>
</gene>
<dbReference type="Proteomes" id="UP000198949">
    <property type="component" value="Unassembled WGS sequence"/>
</dbReference>
<keyword evidence="6" id="KW-1185">Reference proteome</keyword>
<dbReference type="InterPro" id="IPR011991">
    <property type="entry name" value="ArsR-like_HTH"/>
</dbReference>
<dbReference type="InterPro" id="IPR036390">
    <property type="entry name" value="WH_DNA-bd_sf"/>
</dbReference>
<dbReference type="GO" id="GO:0003677">
    <property type="term" value="F:DNA binding"/>
    <property type="evidence" value="ECO:0007669"/>
    <property type="project" value="UniProtKB-KW"/>
</dbReference>
<dbReference type="PRINTS" id="PR00778">
    <property type="entry name" value="HTHARSR"/>
</dbReference>
<evidence type="ECO:0000259" key="4">
    <source>
        <dbReference type="PROSITE" id="PS50987"/>
    </source>
</evidence>